<evidence type="ECO:0000313" key="1">
    <source>
        <dbReference type="EMBL" id="PGH20412.1"/>
    </source>
</evidence>
<protein>
    <submittedName>
        <fullName evidence="1">Uncharacterized protein</fullName>
    </submittedName>
</protein>
<dbReference type="AlphaFoldDB" id="A0A2B7YHR9"/>
<dbReference type="Proteomes" id="UP000224634">
    <property type="component" value="Unassembled WGS sequence"/>
</dbReference>
<comment type="caution">
    <text evidence="1">The sequence shown here is derived from an EMBL/GenBank/DDBJ whole genome shotgun (WGS) entry which is preliminary data.</text>
</comment>
<dbReference type="EMBL" id="PDNA01000040">
    <property type="protein sequence ID" value="PGH20412.1"/>
    <property type="molecule type" value="Genomic_DNA"/>
</dbReference>
<dbReference type="OrthoDB" id="3259646at2759"/>
<gene>
    <name evidence="1" type="ORF">AJ80_03557</name>
</gene>
<organism evidence="1 2">
    <name type="scientific">Polytolypa hystricis (strain UAMH7299)</name>
    <dbReference type="NCBI Taxonomy" id="1447883"/>
    <lineage>
        <taxon>Eukaryota</taxon>
        <taxon>Fungi</taxon>
        <taxon>Dikarya</taxon>
        <taxon>Ascomycota</taxon>
        <taxon>Pezizomycotina</taxon>
        <taxon>Eurotiomycetes</taxon>
        <taxon>Eurotiomycetidae</taxon>
        <taxon>Onygenales</taxon>
        <taxon>Onygenales incertae sedis</taxon>
        <taxon>Polytolypa</taxon>
    </lineage>
</organism>
<accession>A0A2B7YHR9</accession>
<evidence type="ECO:0000313" key="2">
    <source>
        <dbReference type="Proteomes" id="UP000224634"/>
    </source>
</evidence>
<name>A0A2B7YHR9_POLH7</name>
<sequence length="150" mass="16352">MNAKAKEEDIQTTVCMIKSEIDSTTSPDDATAAPLLDHLALSLSRLFNQNRNRLDVLDEAVDVATRAVTIAPEGHPNRCTFLGYLGMALKARADIDRDVPGLEEEVSVNRAALNLFKDGSGDWLGSSINLGKKLQALSEWTRNTKALRGD</sequence>
<reference evidence="1 2" key="1">
    <citation type="submission" date="2017-10" db="EMBL/GenBank/DDBJ databases">
        <title>Comparative genomics in systemic dimorphic fungi from Ajellomycetaceae.</title>
        <authorList>
            <person name="Munoz J.F."/>
            <person name="Mcewen J.G."/>
            <person name="Clay O.K."/>
            <person name="Cuomo C.A."/>
        </authorList>
    </citation>
    <scope>NUCLEOTIDE SEQUENCE [LARGE SCALE GENOMIC DNA]</scope>
    <source>
        <strain evidence="1 2">UAMH7299</strain>
    </source>
</reference>
<proteinExistence type="predicted"/>
<keyword evidence="2" id="KW-1185">Reference proteome</keyword>